<protein>
    <recommendedName>
        <fullName evidence="4">DUF3313 domain-containing protein</fullName>
    </recommendedName>
</protein>
<feature type="chain" id="PRO_5023073708" description="DUF3313 domain-containing protein" evidence="1">
    <location>
        <begin position="32"/>
        <end position="289"/>
    </location>
</feature>
<evidence type="ECO:0000256" key="1">
    <source>
        <dbReference type="SAM" id="SignalP"/>
    </source>
</evidence>
<dbReference type="EMBL" id="CP042345">
    <property type="protein sequence ID" value="QEA15891.1"/>
    <property type="molecule type" value="Genomic_DNA"/>
</dbReference>
<evidence type="ECO:0000313" key="2">
    <source>
        <dbReference type="EMBL" id="QEA15891.1"/>
    </source>
</evidence>
<evidence type="ECO:0008006" key="4">
    <source>
        <dbReference type="Google" id="ProtNLM"/>
    </source>
</evidence>
<name>A0A5B8S392_9SPHN</name>
<dbReference type="OrthoDB" id="7406594at2"/>
<reference evidence="2 3" key="1">
    <citation type="journal article" date="2013" name="J. Microbiol. Biotechnol.">
        <title>Novosphingobium ginsenosidimutans sp. nov., with the ability to convert ginsenoside.</title>
        <authorList>
            <person name="Kim J.K."/>
            <person name="He D."/>
            <person name="Liu Q.M."/>
            <person name="Park H.Y."/>
            <person name="Jung M.S."/>
            <person name="Yoon M.H."/>
            <person name="Kim S.C."/>
            <person name="Im W.T."/>
        </authorList>
    </citation>
    <scope>NUCLEOTIDE SEQUENCE [LARGE SCALE GENOMIC DNA]</scope>
    <source>
        <strain evidence="2 3">FW-6</strain>
    </source>
</reference>
<dbReference type="RefSeq" id="WP_147089921.1">
    <property type="nucleotide sequence ID" value="NZ_BAABJD010000001.1"/>
</dbReference>
<evidence type="ECO:0000313" key="3">
    <source>
        <dbReference type="Proteomes" id="UP000321172"/>
    </source>
</evidence>
<gene>
    <name evidence="2" type="ORF">FRF71_06900</name>
</gene>
<dbReference type="KEGG" id="ngf:FRF71_06900"/>
<keyword evidence="3" id="KW-1185">Reference proteome</keyword>
<keyword evidence="1" id="KW-0732">Signal</keyword>
<accession>A0A5B8S392</accession>
<dbReference type="Proteomes" id="UP000321172">
    <property type="component" value="Chromosome"/>
</dbReference>
<dbReference type="AlphaFoldDB" id="A0A5B8S392"/>
<feature type="signal peptide" evidence="1">
    <location>
        <begin position="1"/>
        <end position="31"/>
    </location>
</feature>
<organism evidence="2 3">
    <name type="scientific">Novosphingobium ginsenosidimutans</name>
    <dbReference type="NCBI Taxonomy" id="1176536"/>
    <lineage>
        <taxon>Bacteria</taxon>
        <taxon>Pseudomonadati</taxon>
        <taxon>Pseudomonadota</taxon>
        <taxon>Alphaproteobacteria</taxon>
        <taxon>Sphingomonadales</taxon>
        <taxon>Sphingomonadaceae</taxon>
        <taxon>Novosphingobium</taxon>
    </lineage>
</organism>
<sequence>MQKPVPASRLARFPRVTLALLLSALALPAPAADSPASESIAPIASYADLADLAGPAAVVVKAQVRKVAEVEPERAAGLRPGWARLYIEARTEAVLGGKTALGEALRYLADVPRDAKGKVPKLSKRSVILFARPVPDRAGELQLVAPDAQLPWDPSLEERVKALLAEYYAPSAPQAIGAVREAIHVAGALAGEGETQFFLTTAGGEPAAITVTRAPGSEPRWAVSFSELVETGAPPPKRETLAWYRLACFLPKQLAPGANVSASPEDRQAAVRDYRFVLEQLGPCPRLRR</sequence>
<proteinExistence type="predicted"/>